<feature type="chain" id="PRO_5010980053" description="EGF-like domain-containing protein" evidence="8">
    <location>
        <begin position="25"/>
        <end position="565"/>
    </location>
</feature>
<dbReference type="InterPro" id="IPR008979">
    <property type="entry name" value="Galactose-bd-like_sf"/>
</dbReference>
<dbReference type="AlphaFoldDB" id="T1EU31"/>
<dbReference type="CDD" id="cd00054">
    <property type="entry name" value="EGF_CA"/>
    <property type="match status" value="1"/>
</dbReference>
<evidence type="ECO:0000256" key="2">
    <source>
        <dbReference type="ARBA" id="ARBA00022729"/>
    </source>
</evidence>
<reference evidence="11 13" key="2">
    <citation type="journal article" date="2013" name="Nature">
        <title>Insights into bilaterian evolution from three spiralian genomes.</title>
        <authorList>
            <person name="Simakov O."/>
            <person name="Marletaz F."/>
            <person name="Cho S.J."/>
            <person name="Edsinger-Gonzales E."/>
            <person name="Havlak P."/>
            <person name="Hellsten U."/>
            <person name="Kuo D.H."/>
            <person name="Larsson T."/>
            <person name="Lv J."/>
            <person name="Arendt D."/>
            <person name="Savage R."/>
            <person name="Osoegawa K."/>
            <person name="de Jong P."/>
            <person name="Grimwood J."/>
            <person name="Chapman J.A."/>
            <person name="Shapiro H."/>
            <person name="Aerts A."/>
            <person name="Otillar R.P."/>
            <person name="Terry A.Y."/>
            <person name="Boore J.L."/>
            <person name="Grigoriev I.V."/>
            <person name="Lindberg D.R."/>
            <person name="Seaver E.C."/>
            <person name="Weisblat D.A."/>
            <person name="Putnam N.H."/>
            <person name="Rokhsar D.S."/>
        </authorList>
    </citation>
    <scope>NUCLEOTIDE SEQUENCE</scope>
</reference>
<dbReference type="InterPro" id="IPR000742">
    <property type="entry name" value="EGF"/>
</dbReference>
<dbReference type="PROSITE" id="PS00010">
    <property type="entry name" value="ASX_HYDROXYL"/>
    <property type="match status" value="1"/>
</dbReference>
<dbReference type="Gene3D" id="2.10.25.10">
    <property type="entry name" value="Laminin"/>
    <property type="match status" value="2"/>
</dbReference>
<dbReference type="OrthoDB" id="19903at2759"/>
<evidence type="ECO:0000259" key="10">
    <source>
        <dbReference type="PROSITE" id="PS51212"/>
    </source>
</evidence>
<feature type="compositionally biased region" description="Polar residues" evidence="6">
    <location>
        <begin position="517"/>
        <end position="528"/>
    </location>
</feature>
<dbReference type="PROSITE" id="PS51212">
    <property type="entry name" value="WSC"/>
    <property type="match status" value="1"/>
</dbReference>
<dbReference type="InterPro" id="IPR049883">
    <property type="entry name" value="NOTCH1_EGF-like"/>
</dbReference>
<evidence type="ECO:0000259" key="9">
    <source>
        <dbReference type="PROSITE" id="PS50026"/>
    </source>
</evidence>
<dbReference type="GO" id="GO:0005509">
    <property type="term" value="F:calcium ion binding"/>
    <property type="evidence" value="ECO:0007669"/>
    <property type="project" value="InterPro"/>
</dbReference>
<evidence type="ECO:0000313" key="11">
    <source>
        <dbReference type="EMBL" id="ESN96402.1"/>
    </source>
</evidence>
<name>T1EU31_HELRO</name>
<feature type="region of interest" description="Disordered" evidence="6">
    <location>
        <begin position="509"/>
        <end position="545"/>
    </location>
</feature>
<evidence type="ECO:0008006" key="14">
    <source>
        <dbReference type="Google" id="ProtNLM"/>
    </source>
</evidence>
<dbReference type="PROSITE" id="PS50026">
    <property type="entry name" value="EGF_3"/>
    <property type="match status" value="1"/>
</dbReference>
<dbReference type="PANTHER" id="PTHR45713:SF6">
    <property type="entry name" value="F5_8 TYPE C DOMAIN-CONTAINING PROTEIN"/>
    <property type="match status" value="1"/>
</dbReference>
<reference evidence="13" key="1">
    <citation type="submission" date="2012-12" db="EMBL/GenBank/DDBJ databases">
        <authorList>
            <person name="Hellsten U."/>
            <person name="Grimwood J."/>
            <person name="Chapman J.A."/>
            <person name="Shapiro H."/>
            <person name="Aerts A."/>
            <person name="Otillar R.P."/>
            <person name="Terry A.Y."/>
            <person name="Boore J.L."/>
            <person name="Simakov O."/>
            <person name="Marletaz F."/>
            <person name="Cho S.-J."/>
            <person name="Edsinger-Gonzales E."/>
            <person name="Havlak P."/>
            <person name="Kuo D.-H."/>
            <person name="Larsson T."/>
            <person name="Lv J."/>
            <person name="Arendt D."/>
            <person name="Savage R."/>
            <person name="Osoegawa K."/>
            <person name="de Jong P."/>
            <person name="Lindberg D.R."/>
            <person name="Seaver E.C."/>
            <person name="Weisblat D.A."/>
            <person name="Putnam N.H."/>
            <person name="Grigoriev I.V."/>
            <person name="Rokhsar D.S."/>
        </authorList>
    </citation>
    <scope>NUCLEOTIDE SEQUENCE</scope>
</reference>
<keyword evidence="2 8" id="KW-0732">Signal</keyword>
<dbReference type="STRING" id="6412.T1EU31"/>
<evidence type="ECO:0000256" key="6">
    <source>
        <dbReference type="SAM" id="MobiDB-lite"/>
    </source>
</evidence>
<protein>
    <recommendedName>
        <fullName evidence="14">EGF-like domain-containing protein</fullName>
    </recommendedName>
</protein>
<dbReference type="GeneID" id="20200081"/>
<dbReference type="Gene3D" id="2.60.120.260">
    <property type="entry name" value="Galactose-binding domain-like"/>
    <property type="match status" value="1"/>
</dbReference>
<dbReference type="PANTHER" id="PTHR45713">
    <property type="entry name" value="FTP DOMAIN-CONTAINING PROTEIN"/>
    <property type="match status" value="1"/>
</dbReference>
<reference evidence="12" key="3">
    <citation type="submission" date="2015-06" db="UniProtKB">
        <authorList>
            <consortium name="EnsemblMetazoa"/>
        </authorList>
    </citation>
    <scope>IDENTIFICATION</scope>
</reference>
<evidence type="ECO:0000256" key="4">
    <source>
        <dbReference type="ARBA" id="ARBA00023157"/>
    </source>
</evidence>
<evidence type="ECO:0000256" key="7">
    <source>
        <dbReference type="SAM" id="Phobius"/>
    </source>
</evidence>
<dbReference type="EMBL" id="KB097495">
    <property type="protein sequence ID" value="ESN96402.1"/>
    <property type="molecule type" value="Genomic_DNA"/>
</dbReference>
<sequence>MNLIVLSHFVLFLVILNNIPMSVSVLFTNLALKKNAYLSREHPSYPASYATDGITDDDSNIAGTQSNGEPGWLVVDLGLRFNVINVSVQMGINCCWSQMARFEVWLSNSFDPIMNVTITKSTKCGVYSGLVFPNSLAFLNCSKSNNHRYVILHQADGNFGLGVREFQIFGYEDFVDYFIGCYVGFNESIPTVQVYTPFQCFNVCQQRGYKYLAFKKKVCHCSNVITSAISISFLCEQSCVPEERLMSCPSAERFQVFRVNQCIPSDTKENSYDDCKTHCLGGLPLNSYDRCESCELGWDVCESSNGHCADDMCIAYSDTRYYVAECECRSGYDRMSYNEDCKEVDECLISTHKCSLDSTYCINTIGSYQCRCKEGFQATNSRFYCHGDRTYQICTIVFASLLGLTLLIFIISVLIFKCKQSNSMERYDNKGQPMRNNNHEMHAFPGASNSNRDHENDGYQHLTNKHYCDLESTACMNTIGAYHCQCKNGFKPSASAFCCYDKDARKNDRANNNDRNQIMNHGSSNTDGNLGMYTIPNSRNHPNDVHLYEKASNHLHNNSDESFSN</sequence>
<dbReference type="EnsemblMetazoa" id="HelroT163463">
    <property type="protein sequence ID" value="HelroP163463"/>
    <property type="gene ID" value="HelroG163463"/>
</dbReference>
<feature type="domain" description="EGF-like" evidence="9">
    <location>
        <begin position="343"/>
        <end position="382"/>
    </location>
</feature>
<keyword evidence="3" id="KW-0677">Repeat</keyword>
<keyword evidence="1 5" id="KW-0245">EGF-like domain</keyword>
<dbReference type="SUPFAM" id="SSF57196">
    <property type="entry name" value="EGF/Laminin"/>
    <property type="match status" value="2"/>
</dbReference>
<keyword evidence="13" id="KW-1185">Reference proteome</keyword>
<dbReference type="SUPFAM" id="SSF49785">
    <property type="entry name" value="Galactose-binding domain-like"/>
    <property type="match status" value="1"/>
</dbReference>
<dbReference type="SMART" id="SM00179">
    <property type="entry name" value="EGF_CA"/>
    <property type="match status" value="1"/>
</dbReference>
<feature type="signal peptide" evidence="8">
    <location>
        <begin position="1"/>
        <end position="24"/>
    </location>
</feature>
<evidence type="ECO:0000313" key="12">
    <source>
        <dbReference type="EnsemblMetazoa" id="HelroP163463"/>
    </source>
</evidence>
<dbReference type="InterPro" id="IPR001881">
    <property type="entry name" value="EGF-like_Ca-bd_dom"/>
</dbReference>
<comment type="caution">
    <text evidence="5">Lacks conserved residue(s) required for the propagation of feature annotation.</text>
</comment>
<accession>T1EU31</accession>
<dbReference type="InterPro" id="IPR051941">
    <property type="entry name" value="BG_Antigen-Binding_Lectin"/>
</dbReference>
<dbReference type="eggNOG" id="KOG1217">
    <property type="taxonomic scope" value="Eukaryota"/>
</dbReference>
<keyword evidence="4" id="KW-1015">Disulfide bond</keyword>
<dbReference type="HOGENOM" id="CLU_515162_0_0_1"/>
<dbReference type="PROSITE" id="PS01187">
    <property type="entry name" value="EGF_CA"/>
    <property type="match status" value="1"/>
</dbReference>
<dbReference type="Proteomes" id="UP000015101">
    <property type="component" value="Unassembled WGS sequence"/>
</dbReference>
<dbReference type="InParanoid" id="T1EU31"/>
<evidence type="ECO:0000256" key="5">
    <source>
        <dbReference type="PROSITE-ProRule" id="PRU00076"/>
    </source>
</evidence>
<evidence type="ECO:0000313" key="13">
    <source>
        <dbReference type="Proteomes" id="UP000015101"/>
    </source>
</evidence>
<keyword evidence="7" id="KW-1133">Transmembrane helix</keyword>
<dbReference type="Pfam" id="PF07645">
    <property type="entry name" value="EGF_CA"/>
    <property type="match status" value="2"/>
</dbReference>
<dbReference type="KEGG" id="hro:HELRODRAFT_163463"/>
<dbReference type="RefSeq" id="XP_009025571.1">
    <property type="nucleotide sequence ID" value="XM_009027323.1"/>
</dbReference>
<dbReference type="InterPro" id="IPR018097">
    <property type="entry name" value="EGF_Ca-bd_CS"/>
</dbReference>
<keyword evidence="7" id="KW-0812">Transmembrane</keyword>
<dbReference type="SMART" id="SM00181">
    <property type="entry name" value="EGF"/>
    <property type="match status" value="2"/>
</dbReference>
<dbReference type="EMBL" id="AMQM01001387">
    <property type="status" value="NOT_ANNOTATED_CDS"/>
    <property type="molecule type" value="Genomic_DNA"/>
</dbReference>
<organism evidence="12 13">
    <name type="scientific">Helobdella robusta</name>
    <name type="common">Californian leech</name>
    <dbReference type="NCBI Taxonomy" id="6412"/>
    <lineage>
        <taxon>Eukaryota</taxon>
        <taxon>Metazoa</taxon>
        <taxon>Spiralia</taxon>
        <taxon>Lophotrochozoa</taxon>
        <taxon>Annelida</taxon>
        <taxon>Clitellata</taxon>
        <taxon>Hirudinea</taxon>
        <taxon>Rhynchobdellida</taxon>
        <taxon>Glossiphoniidae</taxon>
        <taxon>Helobdella</taxon>
    </lineage>
</organism>
<feature type="domain" description="WSC" evidence="10">
    <location>
        <begin position="175"/>
        <end position="260"/>
    </location>
</feature>
<evidence type="ECO:0000256" key="8">
    <source>
        <dbReference type="SAM" id="SignalP"/>
    </source>
</evidence>
<feature type="transmembrane region" description="Helical" evidence="7">
    <location>
        <begin position="396"/>
        <end position="416"/>
    </location>
</feature>
<proteinExistence type="predicted"/>
<dbReference type="InterPro" id="IPR000152">
    <property type="entry name" value="EGF-type_Asp/Asn_hydroxyl_site"/>
</dbReference>
<gene>
    <name evidence="12" type="primary">20200081</name>
    <name evidence="11" type="ORF">HELRODRAFT_163463</name>
</gene>
<dbReference type="InterPro" id="IPR002889">
    <property type="entry name" value="WSC_carb-bd"/>
</dbReference>
<keyword evidence="7" id="KW-0472">Membrane</keyword>
<dbReference type="CTD" id="20200081"/>
<evidence type="ECO:0000256" key="3">
    <source>
        <dbReference type="ARBA" id="ARBA00022737"/>
    </source>
</evidence>
<dbReference type="FunFam" id="2.10.25.10:FF:000038">
    <property type="entry name" value="Fibrillin 2"/>
    <property type="match status" value="1"/>
</dbReference>
<evidence type="ECO:0000256" key="1">
    <source>
        <dbReference type="ARBA" id="ARBA00022536"/>
    </source>
</evidence>